<evidence type="ECO:0008006" key="4">
    <source>
        <dbReference type="Google" id="ProtNLM"/>
    </source>
</evidence>
<dbReference type="EMBL" id="HE804045">
    <property type="protein sequence ID" value="CCH29919.1"/>
    <property type="molecule type" value="Genomic_DNA"/>
</dbReference>
<feature type="region of interest" description="Disordered" evidence="1">
    <location>
        <begin position="1"/>
        <end position="53"/>
    </location>
</feature>
<dbReference type="OrthoDB" id="3731224at2"/>
<dbReference type="PATRIC" id="fig|1179773.3.peg.2605"/>
<dbReference type="KEGG" id="sesp:BN6_26060"/>
<dbReference type="RefSeq" id="WP_015100031.1">
    <property type="nucleotide sequence ID" value="NC_019673.1"/>
</dbReference>
<dbReference type="STRING" id="1179773.BN6_26060"/>
<proteinExistence type="predicted"/>
<accession>K0JZ02</accession>
<sequence>MRENRTMPGTDARPSKKAQRTRSKEHGEGAHSEPKGHKGPSTSRRGPTTKAHLYDLAKRFDVPGRSSMTKEELVDAVARAHQSRTRAASRYSAGF</sequence>
<dbReference type="BioCyc" id="SESP1179773:BN6_RS12645-MONOMER"/>
<evidence type="ECO:0000256" key="1">
    <source>
        <dbReference type="SAM" id="MobiDB-lite"/>
    </source>
</evidence>
<keyword evidence="3" id="KW-1185">Reference proteome</keyword>
<reference evidence="2 3" key="1">
    <citation type="journal article" date="2012" name="BMC Genomics">
        <title>Complete genome sequence of Saccharothrix espanaensis DSM 44229T and comparison to the other completely sequenced Pseudonocardiaceae.</title>
        <authorList>
            <person name="Strobel T."/>
            <person name="Al-Dilaimi A."/>
            <person name="Blom J."/>
            <person name="Gessner A."/>
            <person name="Kalinowski J."/>
            <person name="Luzhetska M."/>
            <person name="Puhler A."/>
            <person name="Szczepanowski R."/>
            <person name="Bechthold A."/>
            <person name="Ruckert C."/>
        </authorList>
    </citation>
    <scope>NUCLEOTIDE SEQUENCE [LARGE SCALE GENOMIC DNA]</scope>
    <source>
        <strain evidence="3">ATCC 51144 / DSM 44229 / JCM 9112 / NBRC 15066 / NRRL 15764</strain>
    </source>
</reference>
<gene>
    <name evidence="2" type="ordered locus">BN6_26060</name>
</gene>
<dbReference type="HOGENOM" id="CLU_2371089_0_0_11"/>
<dbReference type="AlphaFoldDB" id="K0JZ02"/>
<feature type="compositionally biased region" description="Basic and acidic residues" evidence="1">
    <location>
        <begin position="22"/>
        <end position="36"/>
    </location>
</feature>
<dbReference type="Proteomes" id="UP000006281">
    <property type="component" value="Chromosome"/>
</dbReference>
<evidence type="ECO:0000313" key="3">
    <source>
        <dbReference type="Proteomes" id="UP000006281"/>
    </source>
</evidence>
<organism evidence="2 3">
    <name type="scientific">Saccharothrix espanaensis (strain ATCC 51144 / DSM 44229 / JCM 9112 / NBRC 15066 / NRRL 15764)</name>
    <dbReference type="NCBI Taxonomy" id="1179773"/>
    <lineage>
        <taxon>Bacteria</taxon>
        <taxon>Bacillati</taxon>
        <taxon>Actinomycetota</taxon>
        <taxon>Actinomycetes</taxon>
        <taxon>Pseudonocardiales</taxon>
        <taxon>Pseudonocardiaceae</taxon>
        <taxon>Saccharothrix</taxon>
    </lineage>
</organism>
<dbReference type="Gene3D" id="1.10.720.10">
    <property type="match status" value="1"/>
</dbReference>
<evidence type="ECO:0000313" key="2">
    <source>
        <dbReference type="EMBL" id="CCH29919.1"/>
    </source>
</evidence>
<name>K0JZ02_SACES</name>
<protein>
    <recommendedName>
        <fullName evidence="4">Rho termination factor N-terminal domain-containing protein</fullName>
    </recommendedName>
</protein>